<dbReference type="InterPro" id="IPR000160">
    <property type="entry name" value="GGDEF_dom"/>
</dbReference>
<proteinExistence type="predicted"/>
<keyword evidence="3" id="KW-1133">Transmembrane helix</keyword>
<dbReference type="InterPro" id="IPR029787">
    <property type="entry name" value="Nucleotide_cyclase"/>
</dbReference>
<accession>A0A6L4WQZ0</accession>
<dbReference type="Gene3D" id="3.30.70.270">
    <property type="match status" value="1"/>
</dbReference>
<keyword evidence="3" id="KW-0812">Transmembrane</keyword>
<dbReference type="InterPro" id="IPR050469">
    <property type="entry name" value="Diguanylate_Cyclase"/>
</dbReference>
<dbReference type="PROSITE" id="PS50887">
    <property type="entry name" value="GGDEF"/>
    <property type="match status" value="1"/>
</dbReference>
<feature type="transmembrane region" description="Helical" evidence="3">
    <location>
        <begin position="28"/>
        <end position="45"/>
    </location>
</feature>
<dbReference type="PANTHER" id="PTHR45138">
    <property type="entry name" value="REGULATORY COMPONENTS OF SENSORY TRANSDUCTION SYSTEM"/>
    <property type="match status" value="1"/>
</dbReference>
<dbReference type="NCBIfam" id="TIGR00254">
    <property type="entry name" value="GGDEF"/>
    <property type="match status" value="1"/>
</dbReference>
<protein>
    <recommendedName>
        <fullName evidence="1">diguanylate cyclase</fullName>
        <ecNumber evidence="1">2.7.7.65</ecNumber>
    </recommendedName>
</protein>
<reference evidence="5 6" key="1">
    <citation type="submission" date="2019-10" db="EMBL/GenBank/DDBJ databases">
        <title>Poseidonibacter ostreae sp. nov., isolated from the gut of the Ostrea denselamellosa.</title>
        <authorList>
            <person name="Choi A."/>
        </authorList>
    </citation>
    <scope>NUCLEOTIDE SEQUENCE [LARGE SCALE GENOMIC DNA]</scope>
    <source>
        <strain evidence="5 6">SJOD-M-33</strain>
    </source>
</reference>
<evidence type="ECO:0000313" key="5">
    <source>
        <dbReference type="EMBL" id="KAB7887570.1"/>
    </source>
</evidence>
<dbReference type="Proteomes" id="UP000472839">
    <property type="component" value="Unassembled WGS sequence"/>
</dbReference>
<dbReference type="GO" id="GO:0052621">
    <property type="term" value="F:diguanylate cyclase activity"/>
    <property type="evidence" value="ECO:0007669"/>
    <property type="project" value="UniProtKB-EC"/>
</dbReference>
<dbReference type="InterPro" id="IPR043128">
    <property type="entry name" value="Rev_trsase/Diguanyl_cyclase"/>
</dbReference>
<comment type="catalytic activity">
    <reaction evidence="2">
        <text>2 GTP = 3',3'-c-di-GMP + 2 diphosphate</text>
        <dbReference type="Rhea" id="RHEA:24898"/>
        <dbReference type="ChEBI" id="CHEBI:33019"/>
        <dbReference type="ChEBI" id="CHEBI:37565"/>
        <dbReference type="ChEBI" id="CHEBI:58805"/>
        <dbReference type="EC" id="2.7.7.65"/>
    </reaction>
</comment>
<dbReference type="Pfam" id="PF00990">
    <property type="entry name" value="GGDEF"/>
    <property type="match status" value="1"/>
</dbReference>
<dbReference type="FunFam" id="3.30.70.270:FF:000001">
    <property type="entry name" value="Diguanylate cyclase domain protein"/>
    <property type="match status" value="1"/>
</dbReference>
<evidence type="ECO:0000256" key="3">
    <source>
        <dbReference type="SAM" id="Phobius"/>
    </source>
</evidence>
<name>A0A6L4WQZ0_9BACT</name>
<dbReference type="SMART" id="SM00267">
    <property type="entry name" value="GGDEF"/>
    <property type="match status" value="1"/>
</dbReference>
<evidence type="ECO:0000256" key="1">
    <source>
        <dbReference type="ARBA" id="ARBA00012528"/>
    </source>
</evidence>
<dbReference type="CDD" id="cd01949">
    <property type="entry name" value="GGDEF"/>
    <property type="match status" value="1"/>
</dbReference>
<dbReference type="SUPFAM" id="SSF55073">
    <property type="entry name" value="Nucleotide cyclase"/>
    <property type="match status" value="1"/>
</dbReference>
<comment type="caution">
    <text evidence="5">The sequence shown here is derived from an EMBL/GenBank/DDBJ whole genome shotgun (WGS) entry which is preliminary data.</text>
</comment>
<evidence type="ECO:0000313" key="6">
    <source>
        <dbReference type="Proteomes" id="UP000472839"/>
    </source>
</evidence>
<dbReference type="AlphaFoldDB" id="A0A6L4WQZ0"/>
<sequence length="214" mass="24798">MLSPEDKNSIIRQWLIVKFDKTFVGYEYLVQILILILLAILFYSFKQKDLREYNKKLKKLSTTDSLTNLHNRRKLDELLNDSKNKKYSLILLDIDHFKEINDIHGHLEGDKVLVELSRLLKNSLNKNDEIGRWGGEEFLIICKNTTEKDASVIALRLKKLIEEYDFKIRKVTASFGVSEAKKELTLKDILANADNALYKAKQQGRNQVVLASSL</sequence>
<evidence type="ECO:0000259" key="4">
    <source>
        <dbReference type="PROSITE" id="PS50887"/>
    </source>
</evidence>
<dbReference type="EMBL" id="WFKK01000031">
    <property type="protein sequence ID" value="KAB7887570.1"/>
    <property type="molecule type" value="Genomic_DNA"/>
</dbReference>
<evidence type="ECO:0000256" key="2">
    <source>
        <dbReference type="ARBA" id="ARBA00034247"/>
    </source>
</evidence>
<dbReference type="PANTHER" id="PTHR45138:SF9">
    <property type="entry name" value="DIGUANYLATE CYCLASE DGCM-RELATED"/>
    <property type="match status" value="1"/>
</dbReference>
<organism evidence="5 6">
    <name type="scientific">Poseidonibacter ostreae</name>
    <dbReference type="NCBI Taxonomy" id="2654171"/>
    <lineage>
        <taxon>Bacteria</taxon>
        <taxon>Pseudomonadati</taxon>
        <taxon>Campylobacterota</taxon>
        <taxon>Epsilonproteobacteria</taxon>
        <taxon>Campylobacterales</taxon>
        <taxon>Arcobacteraceae</taxon>
        <taxon>Poseidonibacter</taxon>
    </lineage>
</organism>
<feature type="domain" description="GGDEF" evidence="4">
    <location>
        <begin position="85"/>
        <end position="213"/>
    </location>
</feature>
<keyword evidence="3" id="KW-0472">Membrane</keyword>
<dbReference type="EC" id="2.7.7.65" evidence="1"/>
<gene>
    <name evidence="5" type="ORF">GBG19_10415</name>
</gene>
<dbReference type="RefSeq" id="WP_152279770.1">
    <property type="nucleotide sequence ID" value="NZ_WFKK01000031.1"/>
</dbReference>